<dbReference type="PROSITE" id="PS51918">
    <property type="entry name" value="RADICAL_SAM"/>
    <property type="match status" value="1"/>
</dbReference>
<dbReference type="RefSeq" id="WP_119973290.1">
    <property type="nucleotide sequence ID" value="NZ_CP032416.1"/>
</dbReference>
<keyword evidence="5 10" id="KW-0949">S-adenosyl-L-methionine</keyword>
<proteinExistence type="inferred from homology"/>
<evidence type="ECO:0000256" key="3">
    <source>
        <dbReference type="ARBA" id="ARBA00021356"/>
    </source>
</evidence>
<feature type="domain" description="Radical SAM core" evidence="11">
    <location>
        <begin position="13"/>
        <end position="238"/>
    </location>
</feature>
<evidence type="ECO:0000259" key="11">
    <source>
        <dbReference type="PROSITE" id="PS51918"/>
    </source>
</evidence>
<dbReference type="InterPro" id="IPR012838">
    <property type="entry name" value="PFL1_activating"/>
</dbReference>
<dbReference type="Proteomes" id="UP000266301">
    <property type="component" value="Chromosome"/>
</dbReference>
<evidence type="ECO:0000256" key="7">
    <source>
        <dbReference type="ARBA" id="ARBA00023002"/>
    </source>
</evidence>
<sequence length="240" mass="27171">MGNIHSIETMGLVDGPGIRVVVFFQGCSIRCAFCHNPETWQLNSGTQMTAHSLLKKIERFKVYFEKSDGGVTCSGGEPLMQPEFLIEFLKLCKASNIHTAIDTAGFGIGMYDEILKYTDLVLLDIKSTDDDGYRTLTGRNSNEFLSFADALNNSNSKIWLRHVILPGITDSYECMDKLLCFIKEHIDLSKVQKFEILPYHTLGLNKYKNLNISYKLEGVENMDKEASLEFEKYVISKLNI</sequence>
<dbReference type="GO" id="GO:0046872">
    <property type="term" value="F:metal ion binding"/>
    <property type="evidence" value="ECO:0007669"/>
    <property type="project" value="UniProtKB-UniRule"/>
</dbReference>
<comment type="function">
    <text evidence="1 10">Activation of pyruvate formate-lyase under anaerobic conditions by generation of an organic free radical, using S-adenosylmethionine and reduced flavodoxin as cosubstrates to produce 5'-deoxy-adenosine.</text>
</comment>
<gene>
    <name evidence="12" type="primary">pflA</name>
    <name evidence="12" type="ORF">D4Z93_10305</name>
</gene>
<comment type="similarity">
    <text evidence="2 10">Belongs to the organic radical-activating enzymes family.</text>
</comment>
<keyword evidence="13" id="KW-1185">Reference proteome</keyword>
<dbReference type="EMBL" id="CP032416">
    <property type="protein sequence ID" value="AYD40893.1"/>
    <property type="molecule type" value="Genomic_DNA"/>
</dbReference>
<dbReference type="InterPro" id="IPR058240">
    <property type="entry name" value="rSAM_sf"/>
</dbReference>
<evidence type="ECO:0000313" key="12">
    <source>
        <dbReference type="EMBL" id="AYD40893.1"/>
    </source>
</evidence>
<evidence type="ECO:0000313" key="13">
    <source>
        <dbReference type="Proteomes" id="UP000266301"/>
    </source>
</evidence>
<dbReference type="OrthoDB" id="9782387at2"/>
<dbReference type="PANTHER" id="PTHR30352">
    <property type="entry name" value="PYRUVATE FORMATE-LYASE-ACTIVATING ENZYME"/>
    <property type="match status" value="1"/>
</dbReference>
<keyword evidence="4 10" id="KW-0004">4Fe-4S</keyword>
<dbReference type="InterPro" id="IPR001989">
    <property type="entry name" value="Radical_activat_CS"/>
</dbReference>
<accession>A0A386H5R9</accession>
<dbReference type="KEGG" id="cfer:D4Z93_10305"/>
<dbReference type="Pfam" id="PF04055">
    <property type="entry name" value="Radical_SAM"/>
    <property type="match status" value="1"/>
</dbReference>
<evidence type="ECO:0000256" key="1">
    <source>
        <dbReference type="ARBA" id="ARBA00003141"/>
    </source>
</evidence>
<evidence type="ECO:0000256" key="8">
    <source>
        <dbReference type="ARBA" id="ARBA00023004"/>
    </source>
</evidence>
<dbReference type="SUPFAM" id="SSF102114">
    <property type="entry name" value="Radical SAM enzymes"/>
    <property type="match status" value="1"/>
</dbReference>
<keyword evidence="8 10" id="KW-0408">Iron</keyword>
<dbReference type="InterPro" id="IPR007197">
    <property type="entry name" value="rSAM"/>
</dbReference>
<keyword evidence="7 10" id="KW-0560">Oxidoreductase</keyword>
<dbReference type="NCBIfam" id="TIGR02493">
    <property type="entry name" value="PFLA"/>
    <property type="match status" value="1"/>
</dbReference>
<keyword evidence="9 10" id="KW-0411">Iron-sulfur</keyword>
<evidence type="ECO:0000256" key="10">
    <source>
        <dbReference type="RuleBase" id="RU362053"/>
    </source>
</evidence>
<evidence type="ECO:0000256" key="9">
    <source>
        <dbReference type="ARBA" id="ARBA00023014"/>
    </source>
</evidence>
<evidence type="ECO:0000256" key="6">
    <source>
        <dbReference type="ARBA" id="ARBA00022723"/>
    </source>
</evidence>
<keyword evidence="12" id="KW-0670">Pyruvate</keyword>
<protein>
    <recommendedName>
        <fullName evidence="3 10">Pyruvate formate-lyase-activating enzyme</fullName>
        <ecNumber evidence="10">1.97.1.4</ecNumber>
    </recommendedName>
</protein>
<keyword evidence="10" id="KW-0963">Cytoplasm</keyword>
<dbReference type="PROSITE" id="PS01087">
    <property type="entry name" value="RADICAL_ACTIVATING"/>
    <property type="match status" value="1"/>
</dbReference>
<keyword evidence="12" id="KW-0456">Lyase</keyword>
<keyword evidence="6 10" id="KW-0479">Metal-binding</keyword>
<dbReference type="GO" id="GO:0016829">
    <property type="term" value="F:lyase activity"/>
    <property type="evidence" value="ECO:0007669"/>
    <property type="project" value="UniProtKB-KW"/>
</dbReference>
<dbReference type="AlphaFoldDB" id="A0A386H5R9"/>
<comment type="subcellular location">
    <subcellularLocation>
        <location evidence="10">Cytoplasm</location>
    </subcellularLocation>
</comment>
<evidence type="ECO:0000256" key="5">
    <source>
        <dbReference type="ARBA" id="ARBA00022691"/>
    </source>
</evidence>
<dbReference type="CDD" id="cd01335">
    <property type="entry name" value="Radical_SAM"/>
    <property type="match status" value="1"/>
</dbReference>
<comment type="catalytic activity">
    <reaction evidence="10">
        <text>glycyl-[formate C-acetyltransferase] + reduced [flavodoxin] + S-adenosyl-L-methionine = glycin-2-yl radical-[formate C-acetyltransferase] + semiquinone [flavodoxin] + 5'-deoxyadenosine + L-methionine + H(+)</text>
        <dbReference type="Rhea" id="RHEA:19225"/>
        <dbReference type="Rhea" id="RHEA-COMP:10622"/>
        <dbReference type="Rhea" id="RHEA-COMP:12190"/>
        <dbReference type="Rhea" id="RHEA-COMP:12191"/>
        <dbReference type="Rhea" id="RHEA-COMP:14480"/>
        <dbReference type="ChEBI" id="CHEBI:15378"/>
        <dbReference type="ChEBI" id="CHEBI:17319"/>
        <dbReference type="ChEBI" id="CHEBI:29947"/>
        <dbReference type="ChEBI" id="CHEBI:32722"/>
        <dbReference type="ChEBI" id="CHEBI:57618"/>
        <dbReference type="ChEBI" id="CHEBI:57844"/>
        <dbReference type="ChEBI" id="CHEBI:59789"/>
        <dbReference type="ChEBI" id="CHEBI:140311"/>
        <dbReference type="EC" id="1.97.1.4"/>
    </reaction>
</comment>
<organism evidence="12 13">
    <name type="scientific">Clostridium fermenticellae</name>
    <dbReference type="NCBI Taxonomy" id="2068654"/>
    <lineage>
        <taxon>Bacteria</taxon>
        <taxon>Bacillati</taxon>
        <taxon>Bacillota</taxon>
        <taxon>Clostridia</taxon>
        <taxon>Eubacteriales</taxon>
        <taxon>Clostridiaceae</taxon>
        <taxon>Clostridium</taxon>
    </lineage>
</organism>
<evidence type="ECO:0000256" key="4">
    <source>
        <dbReference type="ARBA" id="ARBA00022485"/>
    </source>
</evidence>
<dbReference type="GO" id="GO:0005737">
    <property type="term" value="C:cytoplasm"/>
    <property type="evidence" value="ECO:0007669"/>
    <property type="project" value="UniProtKB-SubCell"/>
</dbReference>
<dbReference type="PANTHER" id="PTHR30352:SF5">
    <property type="entry name" value="PYRUVATE FORMATE-LYASE 1-ACTIVATING ENZYME"/>
    <property type="match status" value="1"/>
</dbReference>
<dbReference type="EC" id="1.97.1.4" evidence="10"/>
<dbReference type="SFLD" id="SFLDG01066">
    <property type="entry name" value="organic_radical-activating_enz"/>
    <property type="match status" value="1"/>
</dbReference>
<dbReference type="InterPro" id="IPR013785">
    <property type="entry name" value="Aldolase_TIM"/>
</dbReference>
<dbReference type="Gene3D" id="3.20.20.70">
    <property type="entry name" value="Aldolase class I"/>
    <property type="match status" value="1"/>
</dbReference>
<name>A0A386H5R9_9CLOT</name>
<dbReference type="GO" id="GO:0051539">
    <property type="term" value="F:4 iron, 4 sulfur cluster binding"/>
    <property type="evidence" value="ECO:0007669"/>
    <property type="project" value="UniProtKB-UniRule"/>
</dbReference>
<evidence type="ECO:0000256" key="2">
    <source>
        <dbReference type="ARBA" id="ARBA00009777"/>
    </source>
</evidence>
<dbReference type="InterPro" id="IPR034457">
    <property type="entry name" value="Organic_radical-activating"/>
</dbReference>
<dbReference type="GO" id="GO:0043365">
    <property type="term" value="F:[formate-C-acetyltransferase]-activating enzyme activity"/>
    <property type="evidence" value="ECO:0007669"/>
    <property type="project" value="UniProtKB-UniRule"/>
</dbReference>
<dbReference type="SFLD" id="SFLDS00029">
    <property type="entry name" value="Radical_SAM"/>
    <property type="match status" value="1"/>
</dbReference>
<comment type="cofactor">
    <cofactor evidence="10">
        <name>[4Fe-4S] cluster</name>
        <dbReference type="ChEBI" id="CHEBI:49883"/>
    </cofactor>
    <text evidence="10">Binds 1 [4Fe-4S] cluster. The cluster is coordinated with 3 cysteines and an exchangeable S-adenosyl-L-methionine.</text>
</comment>
<reference evidence="12 13" key="1">
    <citation type="journal article" date="2019" name="Int. J. Syst. Evol. Microbiol.">
        <title>Clostridium fermenticellae sp. nov., isolated from the mud in a fermentation cellar for the production of the Chinese liquor, baijiu.</title>
        <authorList>
            <person name="Xu P.X."/>
            <person name="Chai L.J."/>
            <person name="Qiu T."/>
            <person name="Zhang X.J."/>
            <person name="Lu Z.M."/>
            <person name="Xiao C."/>
            <person name="Wang S.T."/>
            <person name="Shen C.H."/>
            <person name="Shi J.S."/>
            <person name="Xu Z.H."/>
        </authorList>
    </citation>
    <scope>NUCLEOTIDE SEQUENCE [LARGE SCALE GENOMIC DNA]</scope>
    <source>
        <strain evidence="12 13">JN500901</strain>
    </source>
</reference>